<keyword evidence="1" id="KW-0812">Transmembrane</keyword>
<evidence type="ECO:0000313" key="2">
    <source>
        <dbReference type="EMBL" id="TDX01325.1"/>
    </source>
</evidence>
<keyword evidence="1" id="KW-0472">Membrane</keyword>
<organism evidence="2 3">
    <name type="scientific">Dinghuibacter silviterrae</name>
    <dbReference type="NCBI Taxonomy" id="1539049"/>
    <lineage>
        <taxon>Bacteria</taxon>
        <taxon>Pseudomonadati</taxon>
        <taxon>Bacteroidota</taxon>
        <taxon>Chitinophagia</taxon>
        <taxon>Chitinophagales</taxon>
        <taxon>Chitinophagaceae</taxon>
        <taxon>Dinghuibacter</taxon>
    </lineage>
</organism>
<accession>A0A4R8DV31</accession>
<keyword evidence="3" id="KW-1185">Reference proteome</keyword>
<protein>
    <submittedName>
        <fullName evidence="2">Uncharacterized protein</fullName>
    </submittedName>
</protein>
<dbReference type="EMBL" id="SODV01000001">
    <property type="protein sequence ID" value="TDX01325.1"/>
    <property type="molecule type" value="Genomic_DNA"/>
</dbReference>
<dbReference type="Proteomes" id="UP000294498">
    <property type="component" value="Unassembled WGS sequence"/>
</dbReference>
<proteinExistence type="predicted"/>
<feature type="transmembrane region" description="Helical" evidence="1">
    <location>
        <begin position="13"/>
        <end position="36"/>
    </location>
</feature>
<comment type="caution">
    <text evidence="2">The sequence shown here is derived from an EMBL/GenBank/DDBJ whole genome shotgun (WGS) entry which is preliminary data.</text>
</comment>
<keyword evidence="1" id="KW-1133">Transmembrane helix</keyword>
<evidence type="ECO:0000313" key="3">
    <source>
        <dbReference type="Proteomes" id="UP000294498"/>
    </source>
</evidence>
<dbReference type="AlphaFoldDB" id="A0A4R8DV31"/>
<name>A0A4R8DV31_9BACT</name>
<evidence type="ECO:0000256" key="1">
    <source>
        <dbReference type="SAM" id="Phobius"/>
    </source>
</evidence>
<gene>
    <name evidence="2" type="ORF">EDB95_2358</name>
</gene>
<sequence length="61" mass="6882">MVVVVRGRVMNRVMHGFVVMHGFFVVYRMVCLSLGCQGGKQQRQTKESGHFHNVAFLMGAI</sequence>
<reference evidence="2 3" key="1">
    <citation type="submission" date="2019-03" db="EMBL/GenBank/DDBJ databases">
        <title>Genomic Encyclopedia of Type Strains, Phase IV (KMG-IV): sequencing the most valuable type-strain genomes for metagenomic binning, comparative biology and taxonomic classification.</title>
        <authorList>
            <person name="Goeker M."/>
        </authorList>
    </citation>
    <scope>NUCLEOTIDE SEQUENCE [LARGE SCALE GENOMIC DNA]</scope>
    <source>
        <strain evidence="2 3">DSM 100059</strain>
    </source>
</reference>